<sequence>MKRHPASTPFHQPSEAGMCRDRDLATSMPAHTISKATGSLHADLITWRSDQILDHRATAQAAHRAASNHDSSRGASGQQESSEPRLVSSGALERHLVSTMSGGSAQEQGQEQQDMAVGRPSLLSLPPELLHHTFSLLLPDPPTSIHPAPEMTAVSPVRRVLSFGAPSANRPFLALSLVCKSLNEIVTPFIYATASLDRVRQARLLARTMLTSPRAQELSFLIKHLNIPSDGILTATDSLADQQAWPSSLDIIFRCTRDLQSLWLGMRPTNTAFEQLSKSSGVAIEPKRVSLNSFSYLANEPATRSLAALREVTHLHLIKMHFDPALVQLPVGTFEEATDGHVPRARDHTLALADSAPPLAVRPSNLAQLRLSQVPADGLCNFAVRCANLYLPEESRRRLRVSKRVNDFQESLVQLARCSAKMPSFGRLLIELGELGALDEPIWAQREMRHSQGWETSSRSSSPATRGLTQPHIEQMSDTDPGVLASLDLPANIALTDAEVAAQQQQQTEEDAELERDRTAYRDTYWMDVREGKEALVELFRQQRSSVRDASGSVLPDLEVRIVAPRPGGWDRHEARNEFLASAAACHPRTHAPSHRSSGSDPIEPSSAASSSAADDDQTCFSDPDVFHLAEVRPWLGYAATTACRRSSMTQFRNLSTSTDMRREGSANSHYPLATQRRWWTGELPRMNSAEPQAPPVDGTPVI</sequence>
<organism evidence="2 3">
    <name type="scientific">Ceraceosorus bombacis</name>
    <dbReference type="NCBI Taxonomy" id="401625"/>
    <lineage>
        <taxon>Eukaryota</taxon>
        <taxon>Fungi</taxon>
        <taxon>Dikarya</taxon>
        <taxon>Basidiomycota</taxon>
        <taxon>Ustilaginomycotina</taxon>
        <taxon>Exobasidiomycetes</taxon>
        <taxon>Ceraceosorales</taxon>
        <taxon>Ceraceosoraceae</taxon>
        <taxon>Ceraceosorus</taxon>
    </lineage>
</organism>
<proteinExistence type="predicted"/>
<reference evidence="2 3" key="1">
    <citation type="submission" date="2014-09" db="EMBL/GenBank/DDBJ databases">
        <authorList>
            <person name="Magalhaes I.L.F."/>
            <person name="Oliveira U."/>
            <person name="Santos F.R."/>
            <person name="Vidigal T.H.D.A."/>
            <person name="Brescovit A.D."/>
            <person name="Santos A.J."/>
        </authorList>
    </citation>
    <scope>NUCLEOTIDE SEQUENCE [LARGE SCALE GENOMIC DNA]</scope>
</reference>
<dbReference type="OrthoDB" id="2551184at2759"/>
<feature type="region of interest" description="Disordered" evidence="1">
    <location>
        <begin position="56"/>
        <end position="88"/>
    </location>
</feature>
<feature type="region of interest" description="Disordered" evidence="1">
    <location>
        <begin position="449"/>
        <end position="481"/>
    </location>
</feature>
<evidence type="ECO:0000313" key="2">
    <source>
        <dbReference type="EMBL" id="CEH17721.1"/>
    </source>
</evidence>
<name>A0A0P1BNK9_9BASI</name>
<keyword evidence="3" id="KW-1185">Reference proteome</keyword>
<protein>
    <submittedName>
        <fullName evidence="2">Uncharacterized protein</fullName>
    </submittedName>
</protein>
<dbReference type="Proteomes" id="UP000054845">
    <property type="component" value="Unassembled WGS sequence"/>
</dbReference>
<evidence type="ECO:0000313" key="3">
    <source>
        <dbReference type="Proteomes" id="UP000054845"/>
    </source>
</evidence>
<dbReference type="EMBL" id="CCYA01000265">
    <property type="protein sequence ID" value="CEH17721.1"/>
    <property type="molecule type" value="Genomic_DNA"/>
</dbReference>
<feature type="compositionally biased region" description="Polar residues" evidence="1">
    <location>
        <begin position="453"/>
        <end position="468"/>
    </location>
</feature>
<accession>A0A0P1BNK9</accession>
<evidence type="ECO:0000256" key="1">
    <source>
        <dbReference type="SAM" id="MobiDB-lite"/>
    </source>
</evidence>
<feature type="region of interest" description="Disordered" evidence="1">
    <location>
        <begin position="586"/>
        <end position="617"/>
    </location>
</feature>
<dbReference type="AlphaFoldDB" id="A0A0P1BNK9"/>